<evidence type="ECO:0000313" key="10">
    <source>
        <dbReference type="Proteomes" id="UP000656042"/>
    </source>
</evidence>
<keyword evidence="2" id="KW-1277">Toxin-antitoxin system</keyword>
<organism evidence="9 10">
    <name type="scientific">Mangrovihabitans endophyticus</name>
    <dbReference type="NCBI Taxonomy" id="1751298"/>
    <lineage>
        <taxon>Bacteria</taxon>
        <taxon>Bacillati</taxon>
        <taxon>Actinomycetota</taxon>
        <taxon>Actinomycetes</taxon>
        <taxon>Micromonosporales</taxon>
        <taxon>Micromonosporaceae</taxon>
        <taxon>Mangrovihabitans</taxon>
    </lineage>
</organism>
<evidence type="ECO:0000256" key="3">
    <source>
        <dbReference type="ARBA" id="ARBA00022722"/>
    </source>
</evidence>
<reference evidence="9" key="2">
    <citation type="submission" date="2020-09" db="EMBL/GenBank/DDBJ databases">
        <authorList>
            <person name="Sun Q."/>
            <person name="Zhou Y."/>
        </authorList>
    </citation>
    <scope>NUCLEOTIDE SEQUENCE</scope>
    <source>
        <strain evidence="9">CGMCC 4.7299</strain>
    </source>
</reference>
<dbReference type="Gene3D" id="3.40.50.1010">
    <property type="entry name" value="5'-nuclease"/>
    <property type="match status" value="1"/>
</dbReference>
<dbReference type="PANTHER" id="PTHR33653">
    <property type="entry name" value="RIBONUCLEASE VAPC2"/>
    <property type="match status" value="1"/>
</dbReference>
<dbReference type="Proteomes" id="UP000656042">
    <property type="component" value="Unassembled WGS sequence"/>
</dbReference>
<sequence length="136" mass="14915">MAFLLDTNVVSELRKSVPHPQVARWHAANSEAVVYLSTLVIGEIRRGIDRLRLRDVKQADLLERWLAGLTASYREKLLPVTHQVAAEWGRLSATAQPPPVIDGLMAATASVHGLTLVTRNVADVDRTGVSVVNPFD</sequence>
<keyword evidence="6" id="KW-0460">Magnesium</keyword>
<keyword evidence="3" id="KW-0540">Nuclease</keyword>
<evidence type="ECO:0000256" key="7">
    <source>
        <dbReference type="ARBA" id="ARBA00038093"/>
    </source>
</evidence>
<keyword evidence="4" id="KW-0479">Metal-binding</keyword>
<evidence type="ECO:0000256" key="1">
    <source>
        <dbReference type="ARBA" id="ARBA00001946"/>
    </source>
</evidence>
<proteinExistence type="inferred from homology"/>
<evidence type="ECO:0000256" key="4">
    <source>
        <dbReference type="ARBA" id="ARBA00022723"/>
    </source>
</evidence>
<gene>
    <name evidence="9" type="primary">vapC</name>
    <name evidence="9" type="ORF">GCM10012284_01380</name>
</gene>
<dbReference type="SUPFAM" id="SSF88723">
    <property type="entry name" value="PIN domain-like"/>
    <property type="match status" value="1"/>
</dbReference>
<evidence type="ECO:0000256" key="6">
    <source>
        <dbReference type="ARBA" id="ARBA00022842"/>
    </source>
</evidence>
<dbReference type="InterPro" id="IPR002716">
    <property type="entry name" value="PIN_dom"/>
</dbReference>
<dbReference type="AlphaFoldDB" id="A0A8J3BUY6"/>
<dbReference type="PANTHER" id="PTHR33653:SF1">
    <property type="entry name" value="RIBONUCLEASE VAPC2"/>
    <property type="match status" value="1"/>
</dbReference>
<evidence type="ECO:0000259" key="8">
    <source>
        <dbReference type="Pfam" id="PF01850"/>
    </source>
</evidence>
<comment type="caution">
    <text evidence="9">The sequence shown here is derived from an EMBL/GenBank/DDBJ whole genome shotgun (WGS) entry which is preliminary data.</text>
</comment>
<dbReference type="RefSeq" id="WP_189077043.1">
    <property type="nucleotide sequence ID" value="NZ_BMMX01000001.1"/>
</dbReference>
<accession>A0A8J3BUY6</accession>
<name>A0A8J3BUY6_9ACTN</name>
<comment type="cofactor">
    <cofactor evidence="1">
        <name>Mg(2+)</name>
        <dbReference type="ChEBI" id="CHEBI:18420"/>
    </cofactor>
</comment>
<comment type="similarity">
    <text evidence="7">Belongs to the PINc/VapC protein family.</text>
</comment>
<feature type="domain" description="PIN" evidence="8">
    <location>
        <begin position="4"/>
        <end position="120"/>
    </location>
</feature>
<dbReference type="CDD" id="cd18746">
    <property type="entry name" value="PIN_VapC4-5_FitB-like"/>
    <property type="match status" value="1"/>
</dbReference>
<dbReference type="InterPro" id="IPR029060">
    <property type="entry name" value="PIN-like_dom_sf"/>
</dbReference>
<dbReference type="GO" id="GO:0046872">
    <property type="term" value="F:metal ion binding"/>
    <property type="evidence" value="ECO:0007669"/>
    <property type="project" value="UniProtKB-KW"/>
</dbReference>
<dbReference type="InterPro" id="IPR050556">
    <property type="entry name" value="Type_II_TA_system_RNase"/>
</dbReference>
<evidence type="ECO:0000313" key="9">
    <source>
        <dbReference type="EMBL" id="GGK71361.1"/>
    </source>
</evidence>
<reference evidence="9" key="1">
    <citation type="journal article" date="2014" name="Int. J. Syst. Evol. Microbiol.">
        <title>Complete genome sequence of Corynebacterium casei LMG S-19264T (=DSM 44701T), isolated from a smear-ripened cheese.</title>
        <authorList>
            <consortium name="US DOE Joint Genome Institute (JGI-PGF)"/>
            <person name="Walter F."/>
            <person name="Albersmeier A."/>
            <person name="Kalinowski J."/>
            <person name="Ruckert C."/>
        </authorList>
    </citation>
    <scope>NUCLEOTIDE SEQUENCE</scope>
    <source>
        <strain evidence="9">CGMCC 4.7299</strain>
    </source>
</reference>
<evidence type="ECO:0000256" key="5">
    <source>
        <dbReference type="ARBA" id="ARBA00022801"/>
    </source>
</evidence>
<evidence type="ECO:0000256" key="2">
    <source>
        <dbReference type="ARBA" id="ARBA00022649"/>
    </source>
</evidence>
<protein>
    <submittedName>
        <fullName evidence="9">Ribonuclease VapC</fullName>
    </submittedName>
</protein>
<dbReference type="EMBL" id="BMMX01000001">
    <property type="protein sequence ID" value="GGK71361.1"/>
    <property type="molecule type" value="Genomic_DNA"/>
</dbReference>
<dbReference type="GO" id="GO:0016787">
    <property type="term" value="F:hydrolase activity"/>
    <property type="evidence" value="ECO:0007669"/>
    <property type="project" value="UniProtKB-KW"/>
</dbReference>
<keyword evidence="5" id="KW-0378">Hydrolase</keyword>
<dbReference type="GO" id="GO:0004518">
    <property type="term" value="F:nuclease activity"/>
    <property type="evidence" value="ECO:0007669"/>
    <property type="project" value="UniProtKB-KW"/>
</dbReference>
<dbReference type="Pfam" id="PF01850">
    <property type="entry name" value="PIN"/>
    <property type="match status" value="1"/>
</dbReference>
<keyword evidence="10" id="KW-1185">Reference proteome</keyword>